<dbReference type="Gene3D" id="2.30.38.10">
    <property type="entry name" value="Luciferase, Domain 3"/>
    <property type="match status" value="2"/>
</dbReference>
<evidence type="ECO:0000256" key="2">
    <source>
        <dbReference type="ARBA" id="ARBA00006432"/>
    </source>
</evidence>
<comment type="caution">
    <text evidence="8">The sequence shown here is derived from an EMBL/GenBank/DDBJ whole genome shotgun (WGS) entry which is preliminary data.</text>
</comment>
<keyword evidence="9" id="KW-1185">Reference proteome</keyword>
<dbReference type="InterPro" id="IPR045851">
    <property type="entry name" value="AMP-bd_C_sf"/>
</dbReference>
<feature type="domain" description="Carrier" evidence="7">
    <location>
        <begin position="1968"/>
        <end position="2043"/>
    </location>
</feature>
<dbReference type="NCBIfam" id="NF003417">
    <property type="entry name" value="PRK04813.1"/>
    <property type="match status" value="3"/>
</dbReference>
<dbReference type="GO" id="GO:0031177">
    <property type="term" value="F:phosphopantetheine binding"/>
    <property type="evidence" value="ECO:0007669"/>
    <property type="project" value="TreeGrafter"/>
</dbReference>
<dbReference type="InterPro" id="IPR042099">
    <property type="entry name" value="ANL_N_sf"/>
</dbReference>
<dbReference type="Proteomes" id="UP000053681">
    <property type="component" value="Unassembled WGS sequence"/>
</dbReference>
<dbReference type="PROSITE" id="PS00455">
    <property type="entry name" value="AMP_BINDING"/>
    <property type="match status" value="3"/>
</dbReference>
<dbReference type="PROSITE" id="PS50075">
    <property type="entry name" value="CARRIER"/>
    <property type="match status" value="3"/>
</dbReference>
<dbReference type="InterPro" id="IPR001242">
    <property type="entry name" value="Condensation_dom"/>
</dbReference>
<dbReference type="GO" id="GO:0003824">
    <property type="term" value="F:catalytic activity"/>
    <property type="evidence" value="ECO:0007669"/>
    <property type="project" value="InterPro"/>
</dbReference>
<comment type="cofactor">
    <cofactor evidence="1">
        <name>pantetheine 4'-phosphate</name>
        <dbReference type="ChEBI" id="CHEBI:47942"/>
    </cofactor>
</comment>
<evidence type="ECO:0000256" key="6">
    <source>
        <dbReference type="SAM" id="Coils"/>
    </source>
</evidence>
<keyword evidence="6" id="KW-0175">Coiled coil</keyword>
<keyword evidence="4" id="KW-0597">Phosphoprotein</keyword>
<dbReference type="FunFam" id="3.40.50.980:FF:000001">
    <property type="entry name" value="Non-ribosomal peptide synthetase"/>
    <property type="match status" value="2"/>
</dbReference>
<organism evidence="8 9">
    <name type="scientific">Priestia veravalensis</name>
    <dbReference type="NCBI Taxonomy" id="1414648"/>
    <lineage>
        <taxon>Bacteria</taxon>
        <taxon>Bacillati</taxon>
        <taxon>Bacillota</taxon>
        <taxon>Bacilli</taxon>
        <taxon>Bacillales</taxon>
        <taxon>Bacillaceae</taxon>
        <taxon>Priestia</taxon>
    </lineage>
</organism>
<dbReference type="SUPFAM" id="SSF52777">
    <property type="entry name" value="CoA-dependent acyltransferases"/>
    <property type="match status" value="5"/>
</dbReference>
<feature type="domain" description="Carrier" evidence="7">
    <location>
        <begin position="3032"/>
        <end position="3107"/>
    </location>
</feature>
<dbReference type="InterPro" id="IPR029058">
    <property type="entry name" value="AB_hydrolase_fold"/>
</dbReference>
<dbReference type="FunFam" id="1.10.1200.10:FF:000005">
    <property type="entry name" value="Nonribosomal peptide synthetase 1"/>
    <property type="match status" value="1"/>
</dbReference>
<dbReference type="Gene3D" id="3.30.300.30">
    <property type="match status" value="3"/>
</dbReference>
<dbReference type="Pfam" id="PF13193">
    <property type="entry name" value="AMP-binding_C"/>
    <property type="match status" value="3"/>
</dbReference>
<dbReference type="EMBL" id="LNQP01000063">
    <property type="protein sequence ID" value="KSU86850.1"/>
    <property type="molecule type" value="Genomic_DNA"/>
</dbReference>
<name>A0A0V8JIF6_9BACI</name>
<dbReference type="GO" id="GO:0044550">
    <property type="term" value="P:secondary metabolite biosynthetic process"/>
    <property type="evidence" value="ECO:0007669"/>
    <property type="project" value="UniProtKB-ARBA"/>
</dbReference>
<dbReference type="Pfam" id="PF00550">
    <property type="entry name" value="PP-binding"/>
    <property type="match status" value="3"/>
</dbReference>
<dbReference type="PANTHER" id="PTHR45527:SF1">
    <property type="entry name" value="FATTY ACID SYNTHASE"/>
    <property type="match status" value="1"/>
</dbReference>
<dbReference type="Gene3D" id="3.40.50.1820">
    <property type="entry name" value="alpha/beta hydrolase"/>
    <property type="match status" value="1"/>
</dbReference>
<evidence type="ECO:0000259" key="7">
    <source>
        <dbReference type="PROSITE" id="PS50075"/>
    </source>
</evidence>
<evidence type="ECO:0000313" key="8">
    <source>
        <dbReference type="EMBL" id="KSU86850.1"/>
    </source>
</evidence>
<dbReference type="InterPro" id="IPR036736">
    <property type="entry name" value="ACP-like_sf"/>
</dbReference>
<reference evidence="8 9" key="1">
    <citation type="submission" date="2015-11" db="EMBL/GenBank/DDBJ databases">
        <title>Bacillus caseinolyticus sp nov.</title>
        <authorList>
            <person name="Dastager S.G."/>
            <person name="Mawlankar R."/>
        </authorList>
    </citation>
    <scope>NUCLEOTIDE SEQUENCE [LARGE SCALE GENOMIC DNA]</scope>
    <source>
        <strain evidence="8 9">SGD-V-76</strain>
    </source>
</reference>
<gene>
    <name evidence="8" type="ORF">AS180_16335</name>
</gene>
<comment type="similarity">
    <text evidence="2">Belongs to the ATP-dependent AMP-binding enzyme family.</text>
</comment>
<evidence type="ECO:0000313" key="9">
    <source>
        <dbReference type="Proteomes" id="UP000053681"/>
    </source>
</evidence>
<keyword evidence="5" id="KW-0045">Antibiotic biosynthesis</keyword>
<dbReference type="PANTHER" id="PTHR45527">
    <property type="entry name" value="NONRIBOSOMAL PEPTIDE SYNTHETASE"/>
    <property type="match status" value="1"/>
</dbReference>
<accession>A0A0V8JIF6</accession>
<dbReference type="FunFam" id="3.30.300.30:FF:000015">
    <property type="entry name" value="Nonribosomal peptide synthase SidD"/>
    <property type="match status" value="1"/>
</dbReference>
<dbReference type="Gene3D" id="3.30.559.30">
    <property type="entry name" value="Nonribosomal peptide synthetase, condensation domain"/>
    <property type="match status" value="3"/>
</dbReference>
<dbReference type="InterPro" id="IPR025110">
    <property type="entry name" value="AMP-bd_C"/>
</dbReference>
<evidence type="ECO:0000256" key="4">
    <source>
        <dbReference type="ARBA" id="ARBA00022553"/>
    </source>
</evidence>
<protein>
    <recommendedName>
        <fullName evidence="7">Carrier domain-containing protein</fullName>
    </recommendedName>
</protein>
<dbReference type="InterPro" id="IPR023213">
    <property type="entry name" value="CAT-like_dom_sf"/>
</dbReference>
<dbReference type="FunFam" id="2.30.38.10:FF:000001">
    <property type="entry name" value="Non-ribosomal peptide synthetase PvdI"/>
    <property type="match status" value="1"/>
</dbReference>
<dbReference type="Gene3D" id="3.30.559.10">
    <property type="entry name" value="Chloramphenicol acetyltransferase-like domain"/>
    <property type="match status" value="2"/>
</dbReference>
<dbReference type="PROSITE" id="PS00012">
    <property type="entry name" value="PHOSPHOPANTETHEINE"/>
    <property type="match status" value="1"/>
</dbReference>
<feature type="domain" description="Carrier" evidence="7">
    <location>
        <begin position="924"/>
        <end position="999"/>
    </location>
</feature>
<dbReference type="GO" id="GO:0008610">
    <property type="term" value="P:lipid biosynthetic process"/>
    <property type="evidence" value="ECO:0007669"/>
    <property type="project" value="UniProtKB-ARBA"/>
</dbReference>
<dbReference type="FunFam" id="3.40.50.980:FF:000002">
    <property type="entry name" value="Enterobactin synthetase component F"/>
    <property type="match status" value="1"/>
</dbReference>
<dbReference type="GO" id="GO:0005737">
    <property type="term" value="C:cytoplasm"/>
    <property type="evidence" value="ECO:0007669"/>
    <property type="project" value="TreeGrafter"/>
</dbReference>
<dbReference type="Pfam" id="PF00668">
    <property type="entry name" value="Condensation"/>
    <property type="match status" value="2"/>
</dbReference>
<dbReference type="CDD" id="cd05930">
    <property type="entry name" value="A_NRPS"/>
    <property type="match status" value="3"/>
</dbReference>
<dbReference type="NCBIfam" id="TIGR01733">
    <property type="entry name" value="AA-adenyl-dom"/>
    <property type="match status" value="3"/>
</dbReference>
<dbReference type="Gene3D" id="3.40.50.12780">
    <property type="entry name" value="N-terminal domain of ligase-like"/>
    <property type="match status" value="1"/>
</dbReference>
<dbReference type="InterPro" id="IPR020845">
    <property type="entry name" value="AMP-binding_CS"/>
</dbReference>
<evidence type="ECO:0000256" key="3">
    <source>
        <dbReference type="ARBA" id="ARBA00022450"/>
    </source>
</evidence>
<feature type="coiled-coil region" evidence="6">
    <location>
        <begin position="3096"/>
        <end position="3138"/>
    </location>
</feature>
<keyword evidence="3" id="KW-0596">Phosphopantetheine</keyword>
<dbReference type="InterPro" id="IPR010071">
    <property type="entry name" value="AA_adenyl_dom"/>
</dbReference>
<evidence type="ECO:0000256" key="5">
    <source>
        <dbReference type="ARBA" id="ARBA00023194"/>
    </source>
</evidence>
<sequence>MAVKNNIRKASLNEKMLWDHINNNRARYEGMNLFAAKVSADLNLTKLETSLYETLRTQFPFLLNKYELNAEEELIVLEEHNIHNFGIEILSNSIQKEQMFNYEYVPFLNDGFLFNVKAYQTLENEFVLLLNIHPLLGNKNTLITLVKQWMRKYLYNRVSSSLISIDMEEMYDYKFKNNIENTEKTFNYSFVLPYDNPKKKSEKSSISSLRFELDLKRIKELLNNSGIEDATLEETLLTVFSLLIHRYNTNKDESVSISLNNTNINNKYMHQVLNVNFDAQDTFISSVSKTSNGTYLNEDTLKNQPNYPIQFSYFNKSSSLADVGWTISFPTFTKGYYDLNLVFEQQEEKVLGILYYNEELFKKETVNRIIEQYKTLFYSCLVNDNLSILELDILPEREKNLILSRFNDTDYPFELETTLVTLFEEQVEKSPNSIALSYNNKKLTYGELNERSNQLAHYLIEKGIKKGSIVGVYFERSIEMVVSLYAVIKAGGAYLPLDPTHPKERVSFILEDANTSVVLTQNSIKQNLPRGSYEIICVDSEENLHTKSSDNLLNTVSPEDLAYVIYTSGSTGKPKGVLVQHQGIVNRLKWMQKEYNLKENDRVLQKTPYSFDVSVWEFFWPLQIGATLVIAKPEGHKDSIYLTEIIRKEQITVVHFVPSMLQLFLDFNGSQSCNSLRLVFCSGEALPFNLQQKFFELLNAELHNLYGPTEASVDVTYWKCVKNYERNIVPIGKPISNIKLYILDENLRPVPIGVPGELYISGIGLAKGYLNRSELNKERFIKNPYQSGSYSRLYKTGDLARYLEDGNIEYLGRLDFQVKIRGLRIELGEIEAMLCRHKDIKECLVSATKDKTGDDQLVAYLVTKEEIDLNQVKEFLKSKLPEYMIPLFFVVIEKFPLSPNGKIDRKQLPQPQVEQINSDREILLPTTDLEKAIYDIWSDVLGINDFSINDTFLSLGGHSLKAMQVITKLRNETNLELNISDMLVSKTVHKLSKFIENNLHKLQANSSSIKRLDSLEKPASLAQERMWFLTELNNDLSAYNITNVLRLSGAVNYDLIKKAIEKIVSRHESLRTTFYSKDGVLFHNVLDSIEFQVPTINLELEEKKEELVEELVIEESKHLFNIEAGPLFKAKLIKLSNDCHWLVLTFHHIIFDGWSESLFNNEFIKIYESYIENKPLILPKLDVNFSDYSSWQREELGKNHLKLQIKYWEEKLAGYTGNFELPTDIKRGKVQTFNGSQCRFKIPAGLVNDLKALGEREDATLYTTLLAAYKILLYRLTGINDTVIGSPVASRNNAQVENLIGYFVNTLVLRTNLSPGKSFIDTLKDVNNTTIEALAHQDIPFDNLVEIVSPERDISRNPLFQVAFALQNTHYNTNHIFSNDLLLDTQEVDTKISRFDLSLISKETEEGIECFFEYNTDLFYQSTIQKLVNYYLFLLEQILENPEKTIDSIPLVSSEEQNILLKAGQGAPAIYKEDKTAIELFEDVALRNHNKMAVKYYNNEINYKGLNERANQLAHYLIENNVKKGSKVGICLNRSLEFVVSVLAVMKAGAVYVPIDTNYPEERIKFILDDSQPDIILTEEFMNGMFSESGFNVMFLNDIQNKIKEYPTENIKSVNYEIEDLAYIIYTSGSTGTPKGVMVPHKGLCNVVISSIHEFKFNTETRMLQFSSMSFDASVWEIFMALLSGASLHISSPETYLNVIKKQKVTFAFLPPAVLSVLKLEDVPTLETIITGGEACPQNLVDKIGSKVNLYNAYGPTEASICTTIEKCKNDSKEPPIGTPIAGTQVYILDDSLNMVPFGYSGELYIGGLGVTKGYLNRPELDDKAFINNPFNKEEKIYKTGDIVRFRYDNKIEYLGRKDKQVKVRGLRIELGEIESVLNSLEEIEHSIVIPDENNQNLLGFVILNKALNKKDVSFKDILLNKLPRHMVPNNIYEINDIPVTTNGKIDRKALLACHFEKQMNNNYAIEMPRNELEEKIKKIWSSVLKIDQISINDNYFEIGGQSLSALQVISRIKEECQVDITLADFFSNSSISSLAKYIESKHGLEENDSTNIIIQIAPEGEDLKASPAQESLWLLQELNPSSITYNIPMVLELTGALDIESLRESIKTIVQRHQSLRTILFEREGHIFQEVTSGKNINLKVINSYVEKDLLEQEIREIINKEVDVPFNLKEGPLFRAVLYAVNKNKYYLVLVAHHIIFDGWSRTLLFNELASIYNSVKEGKEHTLVDPKYQYKDYTYSYNKKLDPSRISKSLDFYRDKMNGALHYVNIPKDRNYFKDNLSKKHVSFKINQSQITKMKNIISKSKSTTYMLLLAVTKALMYKLSNQKDIVIGTPIANRNDSTYESIIGYFVNTLAIRTDLSGEPTFMELLSRVKATFLETYEHNNIPYEKVVEVIKPERSGATSSLFNIMFNMLNLPDPEIKLNSLKTKVIEEYEIDSKFDLNFYVKENKEDIVVNIVYNNELFSQNRMLNLTKQFEIFLSQILDNPDINIDKYSLCSREEDRILPSPTIPLNYVEQDPVINLFKTRAKLVPNNIALDSSKTVMKYEQLDKLSNKVAHYLTTHGIVKGDYVALSGERSINFIVLLLGVIKTGAVFYVLNTNYPVKRNLQLIKALSPKILLHGSKLPIDLTQYLDVSTLQLTMSSIEDLNVDDSDIKTQICGRDNAYVLFTSGTTGEPKMIMNTHSPLTRFVKWHSENSKFNVNDNFSMLSGLSHDPVLRDIFTPIVNGATLHIPSEDEMLDPKRMREWFVTKEITVSHMTPQFGYILAEGENVPVVKSLKHIFFSGDILTVDLVNKLKKVAPNVICTNFYGATETPQAMSYETVSDTENHCEITLGKPINSEVQLLIMNNADQLCGFGEIGEICIRTPYLSSGYINDESLTNAKFISNPFTNNNEDIIYKTGDIGYYLTDGRIVFYGRKDNQVKVRGYRIELREIEAALKTHPQVKNAAVNLFRDNQISESLVAYINFELDSKDNIENLRCYLNDLLPSYMVPKVFIEVQKIPLTPNGKVDWSQLADPLDYLNKLKIELEEVEMTEAEEKMKLLWEELLNTPVNSVNDNFFNLGGHSLLVTRLMSRIEEVFEVRLSLRYIFENPTIKDIVNEINRIELEKEEELEKELRELLGDTDNLEQILGELERDS</sequence>
<dbReference type="SUPFAM" id="SSF47336">
    <property type="entry name" value="ACP-like"/>
    <property type="match status" value="3"/>
</dbReference>
<dbReference type="FunFam" id="3.40.50.12780:FF:000012">
    <property type="entry name" value="Non-ribosomal peptide synthetase"/>
    <property type="match status" value="2"/>
</dbReference>
<dbReference type="InterPro" id="IPR000873">
    <property type="entry name" value="AMP-dep_synth/lig_dom"/>
</dbReference>
<dbReference type="RefSeq" id="WP_062687160.1">
    <property type="nucleotide sequence ID" value="NZ_KQ758678.1"/>
</dbReference>
<proteinExistence type="inferred from homology"/>
<dbReference type="SUPFAM" id="SSF56801">
    <property type="entry name" value="Acetyl-CoA synthetase-like"/>
    <property type="match status" value="3"/>
</dbReference>
<dbReference type="InterPro" id="IPR006162">
    <property type="entry name" value="Ppantetheine_attach_site"/>
</dbReference>
<dbReference type="CDD" id="cd19531">
    <property type="entry name" value="LCL_NRPS-like"/>
    <property type="match status" value="2"/>
</dbReference>
<dbReference type="InterPro" id="IPR009081">
    <property type="entry name" value="PP-bd_ACP"/>
</dbReference>
<dbReference type="FunFam" id="3.30.300.30:FF:000010">
    <property type="entry name" value="Enterobactin synthetase component F"/>
    <property type="match status" value="1"/>
</dbReference>
<dbReference type="Gene3D" id="3.40.50.980">
    <property type="match status" value="4"/>
</dbReference>
<dbReference type="Gene3D" id="1.10.1200.10">
    <property type="entry name" value="ACP-like"/>
    <property type="match status" value="2"/>
</dbReference>
<dbReference type="GO" id="GO:0017000">
    <property type="term" value="P:antibiotic biosynthetic process"/>
    <property type="evidence" value="ECO:0007669"/>
    <property type="project" value="UniProtKB-KW"/>
</dbReference>
<dbReference type="Pfam" id="PF00501">
    <property type="entry name" value="AMP-binding"/>
    <property type="match status" value="3"/>
</dbReference>
<dbReference type="GO" id="GO:0043041">
    <property type="term" value="P:amino acid activation for nonribosomal peptide biosynthetic process"/>
    <property type="evidence" value="ECO:0007669"/>
    <property type="project" value="TreeGrafter"/>
</dbReference>
<evidence type="ECO:0000256" key="1">
    <source>
        <dbReference type="ARBA" id="ARBA00001957"/>
    </source>
</evidence>